<accession>A0A4Y2NKA1</accession>
<dbReference type="AlphaFoldDB" id="A0A4Y2NKA1"/>
<comment type="caution">
    <text evidence="2">The sequence shown here is derived from an EMBL/GenBank/DDBJ whole genome shotgun (WGS) entry which is preliminary data.</text>
</comment>
<dbReference type="EMBL" id="BGPR01009425">
    <property type="protein sequence ID" value="GBN39955.1"/>
    <property type="molecule type" value="Genomic_DNA"/>
</dbReference>
<evidence type="ECO:0000313" key="2">
    <source>
        <dbReference type="EMBL" id="GBN39955.1"/>
    </source>
</evidence>
<evidence type="ECO:0000313" key="3">
    <source>
        <dbReference type="Proteomes" id="UP000499080"/>
    </source>
</evidence>
<feature type="compositionally biased region" description="Polar residues" evidence="1">
    <location>
        <begin position="42"/>
        <end position="55"/>
    </location>
</feature>
<name>A0A4Y2NKA1_ARAVE</name>
<dbReference type="Proteomes" id="UP000499080">
    <property type="component" value="Unassembled WGS sequence"/>
</dbReference>
<sequence>MQPDTGSCRRRIRLPFPVPTNQLVRLPSRMVRNGGERLACNKGTSGSNRSPLVASRLSQKQYQKGAEGESSGEMAVTVGQWHLWSFHQGCAAEGCQ</sequence>
<proteinExistence type="predicted"/>
<protein>
    <submittedName>
        <fullName evidence="2">Uncharacterized protein</fullName>
    </submittedName>
</protein>
<organism evidence="2 3">
    <name type="scientific">Araneus ventricosus</name>
    <name type="common">Orbweaver spider</name>
    <name type="synonym">Epeira ventricosa</name>
    <dbReference type="NCBI Taxonomy" id="182803"/>
    <lineage>
        <taxon>Eukaryota</taxon>
        <taxon>Metazoa</taxon>
        <taxon>Ecdysozoa</taxon>
        <taxon>Arthropoda</taxon>
        <taxon>Chelicerata</taxon>
        <taxon>Arachnida</taxon>
        <taxon>Araneae</taxon>
        <taxon>Araneomorphae</taxon>
        <taxon>Entelegynae</taxon>
        <taxon>Araneoidea</taxon>
        <taxon>Araneidae</taxon>
        <taxon>Araneus</taxon>
    </lineage>
</organism>
<evidence type="ECO:0000256" key="1">
    <source>
        <dbReference type="SAM" id="MobiDB-lite"/>
    </source>
</evidence>
<gene>
    <name evidence="2" type="ORF">AVEN_141764_1</name>
</gene>
<reference evidence="2 3" key="1">
    <citation type="journal article" date="2019" name="Sci. Rep.">
        <title>Orb-weaving spider Araneus ventricosus genome elucidates the spidroin gene catalogue.</title>
        <authorList>
            <person name="Kono N."/>
            <person name="Nakamura H."/>
            <person name="Ohtoshi R."/>
            <person name="Moran D.A.P."/>
            <person name="Shinohara A."/>
            <person name="Yoshida Y."/>
            <person name="Fujiwara M."/>
            <person name="Mori M."/>
            <person name="Tomita M."/>
            <person name="Arakawa K."/>
        </authorList>
    </citation>
    <scope>NUCLEOTIDE SEQUENCE [LARGE SCALE GENOMIC DNA]</scope>
</reference>
<keyword evidence="3" id="KW-1185">Reference proteome</keyword>
<feature type="region of interest" description="Disordered" evidence="1">
    <location>
        <begin position="36"/>
        <end position="55"/>
    </location>
</feature>